<gene>
    <name evidence="1" type="ORF">DGYR_LOCUS4530</name>
</gene>
<proteinExistence type="predicted"/>
<accession>A0A7I8VJE6</accession>
<name>A0A7I8VJE6_9ANNE</name>
<dbReference type="AlphaFoldDB" id="A0A7I8VJE6"/>
<organism evidence="1 2">
    <name type="scientific">Dimorphilus gyrociliatus</name>
    <dbReference type="NCBI Taxonomy" id="2664684"/>
    <lineage>
        <taxon>Eukaryota</taxon>
        <taxon>Metazoa</taxon>
        <taxon>Spiralia</taxon>
        <taxon>Lophotrochozoa</taxon>
        <taxon>Annelida</taxon>
        <taxon>Polychaeta</taxon>
        <taxon>Polychaeta incertae sedis</taxon>
        <taxon>Dinophilidae</taxon>
        <taxon>Dimorphilus</taxon>
    </lineage>
</organism>
<protein>
    <submittedName>
        <fullName evidence="1">DgyrCDS4774</fullName>
    </submittedName>
</protein>
<comment type="caution">
    <text evidence="1">The sequence shown here is derived from an EMBL/GenBank/DDBJ whole genome shotgun (WGS) entry which is preliminary data.</text>
</comment>
<keyword evidence="2" id="KW-1185">Reference proteome</keyword>
<evidence type="ECO:0000313" key="2">
    <source>
        <dbReference type="Proteomes" id="UP000549394"/>
    </source>
</evidence>
<dbReference type="Proteomes" id="UP000549394">
    <property type="component" value="Unassembled WGS sequence"/>
</dbReference>
<evidence type="ECO:0000313" key="1">
    <source>
        <dbReference type="EMBL" id="CAD5115836.1"/>
    </source>
</evidence>
<reference evidence="1 2" key="1">
    <citation type="submission" date="2020-08" db="EMBL/GenBank/DDBJ databases">
        <authorList>
            <person name="Hejnol A."/>
        </authorList>
    </citation>
    <scope>NUCLEOTIDE SEQUENCE [LARGE SCALE GENOMIC DNA]</scope>
</reference>
<dbReference type="EMBL" id="CAJFCJ010000006">
    <property type="protein sequence ID" value="CAD5115836.1"/>
    <property type="molecule type" value="Genomic_DNA"/>
</dbReference>
<sequence>MSWYQLLDGVKERTDFDFKGSIINIESNDNLTPSGDVAIEIPSDDLTAVIEAVKGENQENLLKVDGANFKYQRSLINDSETVRNSIWTIPEGENTPGAIVTVILKSKIILLIRTYGENKDNVETAKAHNLLDRIIRNLIDLI</sequence>